<dbReference type="EMBL" id="KB199650">
    <property type="protein sequence ID" value="ESP05652.1"/>
    <property type="molecule type" value="Genomic_DNA"/>
</dbReference>
<sequence length="125" mass="14236">MADSFVDASYAFDEKTKQGFVRVIMKVNGLQVEKESWRSSKKVPKNANIPEPGFTERTVLVKVEGKKDSKVKNVQLRINRLPYDIDDSSCYIEPEENRVVVFLKKADSGQSWRSYIEGDGIETDS</sequence>
<dbReference type="HOGENOM" id="CLU_1995173_0_0_1"/>
<dbReference type="RefSeq" id="XP_009044197.1">
    <property type="nucleotide sequence ID" value="XM_009045949.1"/>
</dbReference>
<dbReference type="OrthoDB" id="6231385at2759"/>
<dbReference type="GeneID" id="20247556"/>
<evidence type="ECO:0000313" key="2">
    <source>
        <dbReference type="Proteomes" id="UP000030746"/>
    </source>
</evidence>
<evidence type="ECO:0000313" key="1">
    <source>
        <dbReference type="EMBL" id="ESP05652.1"/>
    </source>
</evidence>
<organism evidence="1 2">
    <name type="scientific">Lottia gigantea</name>
    <name type="common">Giant owl limpet</name>
    <dbReference type="NCBI Taxonomy" id="225164"/>
    <lineage>
        <taxon>Eukaryota</taxon>
        <taxon>Metazoa</taxon>
        <taxon>Spiralia</taxon>
        <taxon>Lophotrochozoa</taxon>
        <taxon>Mollusca</taxon>
        <taxon>Gastropoda</taxon>
        <taxon>Patellogastropoda</taxon>
        <taxon>Lottioidea</taxon>
        <taxon>Lottiidae</taxon>
        <taxon>Lottia</taxon>
    </lineage>
</organism>
<protein>
    <recommendedName>
        <fullName evidence="3">CS domain-containing protein</fullName>
    </recommendedName>
</protein>
<gene>
    <name evidence="1" type="ORF">LOTGIDRAFT_228141</name>
</gene>
<proteinExistence type="predicted"/>
<dbReference type="OMA" id="DKSWYPE"/>
<evidence type="ECO:0008006" key="3">
    <source>
        <dbReference type="Google" id="ProtNLM"/>
    </source>
</evidence>
<dbReference type="SUPFAM" id="SSF49764">
    <property type="entry name" value="HSP20-like chaperones"/>
    <property type="match status" value="1"/>
</dbReference>
<dbReference type="Proteomes" id="UP000030746">
    <property type="component" value="Unassembled WGS sequence"/>
</dbReference>
<accession>V4BI82</accession>
<keyword evidence="2" id="KW-1185">Reference proteome</keyword>
<dbReference type="InterPro" id="IPR008978">
    <property type="entry name" value="HSP20-like_chaperone"/>
</dbReference>
<reference evidence="1 2" key="1">
    <citation type="journal article" date="2013" name="Nature">
        <title>Insights into bilaterian evolution from three spiralian genomes.</title>
        <authorList>
            <person name="Simakov O."/>
            <person name="Marletaz F."/>
            <person name="Cho S.J."/>
            <person name="Edsinger-Gonzales E."/>
            <person name="Havlak P."/>
            <person name="Hellsten U."/>
            <person name="Kuo D.H."/>
            <person name="Larsson T."/>
            <person name="Lv J."/>
            <person name="Arendt D."/>
            <person name="Savage R."/>
            <person name="Osoegawa K."/>
            <person name="de Jong P."/>
            <person name="Grimwood J."/>
            <person name="Chapman J.A."/>
            <person name="Shapiro H."/>
            <person name="Aerts A."/>
            <person name="Otillar R.P."/>
            <person name="Terry A.Y."/>
            <person name="Boore J.L."/>
            <person name="Grigoriev I.V."/>
            <person name="Lindberg D.R."/>
            <person name="Seaver E.C."/>
            <person name="Weisblat D.A."/>
            <person name="Putnam N.H."/>
            <person name="Rokhsar D.S."/>
        </authorList>
    </citation>
    <scope>NUCLEOTIDE SEQUENCE [LARGE SCALE GENOMIC DNA]</scope>
</reference>
<name>V4BI82_LOTGI</name>
<dbReference type="AlphaFoldDB" id="V4BI82"/>
<dbReference type="Gene3D" id="2.60.40.790">
    <property type="match status" value="1"/>
</dbReference>
<dbReference type="KEGG" id="lgi:LOTGIDRAFT_228141"/>
<dbReference type="CTD" id="20247556"/>